<keyword evidence="1" id="KW-0472">Membrane</keyword>
<protein>
    <recommendedName>
        <fullName evidence="3">Orc1-like AAA ATPase domain-containing protein</fullName>
    </recommendedName>
</protein>
<reference evidence="2" key="1">
    <citation type="submission" date="2021-01" db="EMBL/GenBank/DDBJ databases">
        <authorList>
            <person name="Corre E."/>
            <person name="Pelletier E."/>
            <person name="Niang G."/>
            <person name="Scheremetjew M."/>
            <person name="Finn R."/>
            <person name="Kale V."/>
            <person name="Holt S."/>
            <person name="Cochrane G."/>
            <person name="Meng A."/>
            <person name="Brown T."/>
            <person name="Cohen L."/>
        </authorList>
    </citation>
    <scope>NUCLEOTIDE SEQUENCE</scope>
    <source>
        <strain evidence="2">CCMP645</strain>
    </source>
</reference>
<evidence type="ECO:0000256" key="1">
    <source>
        <dbReference type="SAM" id="Phobius"/>
    </source>
</evidence>
<organism evidence="2">
    <name type="scientific">Chrysotila carterae</name>
    <name type="common">Marine alga</name>
    <name type="synonym">Syracosphaera carterae</name>
    <dbReference type="NCBI Taxonomy" id="13221"/>
    <lineage>
        <taxon>Eukaryota</taxon>
        <taxon>Haptista</taxon>
        <taxon>Haptophyta</taxon>
        <taxon>Prymnesiophyceae</taxon>
        <taxon>Isochrysidales</taxon>
        <taxon>Isochrysidaceae</taxon>
        <taxon>Chrysotila</taxon>
    </lineage>
</organism>
<keyword evidence="1" id="KW-1133">Transmembrane helix</keyword>
<evidence type="ECO:0000313" key="2">
    <source>
        <dbReference type="EMBL" id="CAE0756166.1"/>
    </source>
</evidence>
<proteinExistence type="predicted"/>
<name>A0A7S4B6T3_CHRCT</name>
<gene>
    <name evidence="2" type="ORF">PCAR00345_LOCUS8760</name>
</gene>
<keyword evidence="1" id="KW-0812">Transmembrane</keyword>
<accession>A0A7S4B6T3</accession>
<feature type="transmembrane region" description="Helical" evidence="1">
    <location>
        <begin position="71"/>
        <end position="94"/>
    </location>
</feature>
<evidence type="ECO:0008006" key="3">
    <source>
        <dbReference type="Google" id="ProtNLM"/>
    </source>
</evidence>
<sequence length="488" mass="52400">MPPVLVNQHRQSFCGLRYAPHISQRVAFSQPLPADSGLASRSSIHMCAAVGTAAIVKGHAMGILRKAVNTLFGTFGMTALAAVGAIITAAVKFYGIGRPKIVKEAPPSPPSAETSFAQTRYEMGDREVAVNRTVVDEQLSAYLDTGVGQYAVVLGPRGTGKSFAVTNALDARQGVVQLTLGDTLSVGSLYSKVLQMAGLGQYSSTADLEEQLTPFMRTATRLYRAANPDEGDESTWLPTLVVDVADGTAPHVAASALKLVKMLAVDERVARAVVILCEPNSISAVTDDPDRQKLLWVGDLTDEEAHAFLDTRCCLLPSNVSAVAEENAALRQALIRQVGTRPSTLTRVCDLLLQPDANASTVVHSFVKARRRLATIAVGALIAVDDMEQPDSETKRGMRFRTLLKQMLDDPDAALRCEDAPYMAPAAAVMEVLSRREHDAIVYDSAARAYRFNTRAHVAAAKEALHAHAHDTNELSTNQLSTNQPSTN</sequence>
<dbReference type="AlphaFoldDB" id="A0A7S4B6T3"/>
<dbReference type="EMBL" id="HBIZ01014331">
    <property type="protein sequence ID" value="CAE0756166.1"/>
    <property type="molecule type" value="Transcribed_RNA"/>
</dbReference>